<dbReference type="AlphaFoldDB" id="A0AAV4MSJ3"/>
<name>A0AAV4MSJ3_CAEEX</name>
<organism evidence="1 2">
    <name type="scientific">Caerostris extrusa</name>
    <name type="common">Bark spider</name>
    <name type="synonym">Caerostris bankana</name>
    <dbReference type="NCBI Taxonomy" id="172846"/>
    <lineage>
        <taxon>Eukaryota</taxon>
        <taxon>Metazoa</taxon>
        <taxon>Ecdysozoa</taxon>
        <taxon>Arthropoda</taxon>
        <taxon>Chelicerata</taxon>
        <taxon>Arachnida</taxon>
        <taxon>Araneae</taxon>
        <taxon>Araneomorphae</taxon>
        <taxon>Entelegynae</taxon>
        <taxon>Araneoidea</taxon>
        <taxon>Araneidae</taxon>
        <taxon>Caerostris</taxon>
    </lineage>
</organism>
<keyword evidence="2" id="KW-1185">Reference proteome</keyword>
<proteinExistence type="predicted"/>
<gene>
    <name evidence="1" type="ORF">CEXT_686131</name>
</gene>
<comment type="caution">
    <text evidence="1">The sequence shown here is derived from an EMBL/GenBank/DDBJ whole genome shotgun (WGS) entry which is preliminary data.</text>
</comment>
<accession>A0AAV4MSJ3</accession>
<sequence length="91" mass="9955">MPVIDGALIAGMVAQAGSFLNCSSSAESCHEIDFRLQSILIYDSFESFSQKDIKALAIKSGKHGGQITELLPSIHLCWYNLFKYLGTVCPK</sequence>
<dbReference type="EMBL" id="BPLR01020102">
    <property type="protein sequence ID" value="GIX74840.1"/>
    <property type="molecule type" value="Genomic_DNA"/>
</dbReference>
<protein>
    <submittedName>
        <fullName evidence="1">Uncharacterized protein</fullName>
    </submittedName>
</protein>
<reference evidence="1 2" key="1">
    <citation type="submission" date="2021-06" db="EMBL/GenBank/DDBJ databases">
        <title>Caerostris extrusa draft genome.</title>
        <authorList>
            <person name="Kono N."/>
            <person name="Arakawa K."/>
        </authorList>
    </citation>
    <scope>NUCLEOTIDE SEQUENCE [LARGE SCALE GENOMIC DNA]</scope>
</reference>
<evidence type="ECO:0000313" key="1">
    <source>
        <dbReference type="EMBL" id="GIX74840.1"/>
    </source>
</evidence>
<evidence type="ECO:0000313" key="2">
    <source>
        <dbReference type="Proteomes" id="UP001054945"/>
    </source>
</evidence>
<dbReference type="Proteomes" id="UP001054945">
    <property type="component" value="Unassembled WGS sequence"/>
</dbReference>